<feature type="non-terminal residue" evidence="2">
    <location>
        <position position="880"/>
    </location>
</feature>
<dbReference type="InterPro" id="IPR013783">
    <property type="entry name" value="Ig-like_fold"/>
</dbReference>
<keyword evidence="1" id="KW-0812">Transmembrane</keyword>
<organism evidence="2 3">
    <name type="scientific">Microcosmobacter mediterraneus</name>
    <dbReference type="NCBI Taxonomy" id="3075607"/>
    <lineage>
        <taxon>Bacteria</taxon>
        <taxon>Pseudomonadati</taxon>
        <taxon>Bacteroidota</taxon>
        <taxon>Flavobacteriia</taxon>
        <taxon>Flavobacteriales</taxon>
        <taxon>Flavobacteriaceae</taxon>
        <taxon>Microcosmobacter</taxon>
    </lineage>
</organism>
<proteinExistence type="predicted"/>
<dbReference type="EMBL" id="JAVRIA010000017">
    <property type="protein sequence ID" value="MDT0559691.1"/>
    <property type="molecule type" value="Genomic_DNA"/>
</dbReference>
<name>A0ABU2YP73_9FLAO</name>
<sequence>MSNFTQFTGKSRFWQSVSNLSCCNIEQGLQKMRSVWAMSLLMLFVFGSSFVFGQSTMTQRSVELNLCAEDRPDPTLSQEDLEFIFSGDCAGSELTYTVSEAFQASDDENPDCGWQVIYSYNVTCGDNSFTYKEIFIGRDQSAPELEGDIPSGNMGMNACFADAPAGPSAAEIALLFSDNCGSVVVTKSGAPEGDDCEWSAIYTYDVRDVCNNVYLGDVKVEYSGGDDEAPELDKKAVVPTGESGLNLCFADKSQGPTEAEIAALFLDNCSDITAENVTKIASSKGTDCKWKATYIYKIEDDCGNTADDIIIEYTGGDTEDPELSGVPADTTVDCIDELPELPLVTATDNCASKPKVVYEEDLSGLGLACEGGVVVRTWTAEDNCFNSVSMSQTITVTPAPKAEFEEATPLEITCEQVEGFEAPSLGYSNGVEDGACAINGEAEGLFEPFQGDCGEFVITYSFEDECGYVITADRTVTVIDNKDPELVVPADATVECDAVPAEDADAASAMDNCDDDVTIVYNGEVRTDGDCADNYTLTRTWTATDNCENSTTLSQTITVQDTTDPVLTVPANVTVECDAVPALDEGAASAMDNCDEDVLIEFIDEKREDGNCADNYTLIRIWRATDNCGNEDIQSQMITVQDTTDPVLTVPGDVTVECDAVPVLDTEAASAMDNCDEDVKIDFVDEKRTDGNCPYNYTLTRTWIATDNCGNSTTESQTITVQDTVGPQLTVPADMDDVECSEVPEPGMASAMDNCDEQPVVTYEGFERTDGDCADSYTLTRTWKAVDSCGNETFESQTITVVDTTDPVVTAPADETVECDEVPEVPEVGSVSGASATDNCDMDVKVEFLKEERVDGDCPNNYELIRIWLGTDNCGNTSIA</sequence>
<gene>
    <name evidence="2" type="ORF">RM697_13640</name>
</gene>
<evidence type="ECO:0000256" key="1">
    <source>
        <dbReference type="SAM" id="Phobius"/>
    </source>
</evidence>
<accession>A0ABU2YP73</accession>
<evidence type="ECO:0000313" key="2">
    <source>
        <dbReference type="EMBL" id="MDT0559691.1"/>
    </source>
</evidence>
<reference evidence="2 3" key="1">
    <citation type="submission" date="2023-09" db="EMBL/GenBank/DDBJ databases">
        <authorList>
            <person name="Rey-Velasco X."/>
        </authorList>
    </citation>
    <scope>NUCLEOTIDE SEQUENCE [LARGE SCALE GENOMIC DNA]</scope>
    <source>
        <strain evidence="2 3">W332</strain>
    </source>
</reference>
<dbReference type="Gene3D" id="2.60.40.10">
    <property type="entry name" value="Immunoglobulins"/>
    <property type="match status" value="2"/>
</dbReference>
<protein>
    <recommendedName>
        <fullName evidence="4">HYR domain-containing protein</fullName>
    </recommendedName>
</protein>
<evidence type="ECO:0000313" key="3">
    <source>
        <dbReference type="Proteomes" id="UP001259492"/>
    </source>
</evidence>
<dbReference type="Proteomes" id="UP001259492">
    <property type="component" value="Unassembled WGS sequence"/>
</dbReference>
<evidence type="ECO:0008006" key="4">
    <source>
        <dbReference type="Google" id="ProtNLM"/>
    </source>
</evidence>
<keyword evidence="1" id="KW-0472">Membrane</keyword>
<keyword evidence="3" id="KW-1185">Reference proteome</keyword>
<comment type="caution">
    <text evidence="2">The sequence shown here is derived from an EMBL/GenBank/DDBJ whole genome shotgun (WGS) entry which is preliminary data.</text>
</comment>
<keyword evidence="1" id="KW-1133">Transmembrane helix</keyword>
<feature type="transmembrane region" description="Helical" evidence="1">
    <location>
        <begin position="35"/>
        <end position="53"/>
    </location>
</feature>